<dbReference type="SUPFAM" id="SSF53335">
    <property type="entry name" value="S-adenosyl-L-methionine-dependent methyltransferases"/>
    <property type="match status" value="1"/>
</dbReference>
<dbReference type="RefSeq" id="WP_341425903.1">
    <property type="nucleotide sequence ID" value="NZ_JBBUTG010000005.1"/>
</dbReference>
<dbReference type="InterPro" id="IPR029063">
    <property type="entry name" value="SAM-dependent_MTases_sf"/>
</dbReference>
<dbReference type="CDD" id="cd02440">
    <property type="entry name" value="AdoMet_MTases"/>
    <property type="match status" value="1"/>
</dbReference>
<dbReference type="PANTHER" id="PTHR43861">
    <property type="entry name" value="TRANS-ACONITATE 2-METHYLTRANSFERASE-RELATED"/>
    <property type="match status" value="1"/>
</dbReference>
<dbReference type="Gene3D" id="3.40.50.150">
    <property type="entry name" value="Vaccinia Virus protein VP39"/>
    <property type="match status" value="1"/>
</dbReference>
<protein>
    <submittedName>
        <fullName evidence="1">Class I SAM-dependent methyltransferase</fullName>
        <ecNumber evidence="1">2.1.-.-</ecNumber>
    </submittedName>
</protein>
<reference evidence="1 2" key="1">
    <citation type="submission" date="2024-04" db="EMBL/GenBank/DDBJ databases">
        <title>Novel species of the genus Ideonella isolated from streams.</title>
        <authorList>
            <person name="Lu H."/>
        </authorList>
    </citation>
    <scope>NUCLEOTIDE SEQUENCE [LARGE SCALE GENOMIC DNA]</scope>
    <source>
        <strain evidence="1 2">DXS29W</strain>
    </source>
</reference>
<dbReference type="GO" id="GO:0032259">
    <property type="term" value="P:methylation"/>
    <property type="evidence" value="ECO:0007669"/>
    <property type="project" value="UniProtKB-KW"/>
</dbReference>
<dbReference type="GO" id="GO:0008168">
    <property type="term" value="F:methyltransferase activity"/>
    <property type="evidence" value="ECO:0007669"/>
    <property type="project" value="UniProtKB-KW"/>
</dbReference>
<evidence type="ECO:0000313" key="2">
    <source>
        <dbReference type="Proteomes" id="UP001371218"/>
    </source>
</evidence>
<proteinExistence type="predicted"/>
<dbReference type="Proteomes" id="UP001371218">
    <property type="component" value="Unassembled WGS sequence"/>
</dbReference>
<gene>
    <name evidence="1" type="ORF">AACH06_11925</name>
</gene>
<organism evidence="1 2">
    <name type="scientific">Ideonella lacteola</name>
    <dbReference type="NCBI Taxonomy" id="2984193"/>
    <lineage>
        <taxon>Bacteria</taxon>
        <taxon>Pseudomonadati</taxon>
        <taxon>Pseudomonadota</taxon>
        <taxon>Betaproteobacteria</taxon>
        <taxon>Burkholderiales</taxon>
        <taxon>Sphaerotilaceae</taxon>
        <taxon>Ideonella</taxon>
    </lineage>
</organism>
<dbReference type="EMBL" id="JBBUTG010000005">
    <property type="protein sequence ID" value="MEK8031526.1"/>
    <property type="molecule type" value="Genomic_DNA"/>
</dbReference>
<accession>A0ABU9BNI5</accession>
<keyword evidence="1" id="KW-0489">Methyltransferase</keyword>
<keyword evidence="1" id="KW-0808">Transferase</keyword>
<dbReference type="EC" id="2.1.-.-" evidence="1"/>
<dbReference type="Pfam" id="PF13489">
    <property type="entry name" value="Methyltransf_23"/>
    <property type="match status" value="1"/>
</dbReference>
<comment type="caution">
    <text evidence="1">The sequence shown here is derived from an EMBL/GenBank/DDBJ whole genome shotgun (WGS) entry which is preliminary data.</text>
</comment>
<sequence>MDVTWHSLHEQACRPYRQAGRFAWHFARGKLGRDPVFRGILERGLLPERAHVLDLGCGQGLLASLLATIDEHVRHRRPWPEAWGRAPAHTRYTGVELMPRDVERAQRALASANPDAAFICGDIQKVALPDCDVVVILDVLHYFPHAGQVAVLQSIRQALSPRGRLLLRVGDAADRRRFRISQWVDRAAAWSRGHQVAPTFCRTLDDWRQLLQGLGFSLTSLPMSQGTPFANVLLVADLGRPAGDHA</sequence>
<name>A0ABU9BNI5_9BURK</name>
<evidence type="ECO:0000313" key="1">
    <source>
        <dbReference type="EMBL" id="MEK8031526.1"/>
    </source>
</evidence>
<keyword evidence="2" id="KW-1185">Reference proteome</keyword>
<dbReference type="PANTHER" id="PTHR43861:SF1">
    <property type="entry name" value="TRANS-ACONITATE 2-METHYLTRANSFERASE"/>
    <property type="match status" value="1"/>
</dbReference>